<dbReference type="CDD" id="cd18562">
    <property type="entry name" value="ABC_6TM_NdvA_beta-glucan_exporter_like"/>
    <property type="match status" value="1"/>
</dbReference>
<dbReference type="Pfam" id="PF00005">
    <property type="entry name" value="ABC_tran"/>
    <property type="match status" value="1"/>
</dbReference>
<keyword evidence="10" id="KW-1278">Translocase</keyword>
<dbReference type="NCBIfam" id="TIGR01192">
    <property type="entry name" value="chvA"/>
    <property type="match status" value="1"/>
</dbReference>
<dbReference type="GO" id="GO:0016887">
    <property type="term" value="F:ATP hydrolysis activity"/>
    <property type="evidence" value="ECO:0007669"/>
    <property type="project" value="InterPro"/>
</dbReference>
<dbReference type="SUPFAM" id="SSF52540">
    <property type="entry name" value="P-loop containing nucleoside triphosphate hydrolases"/>
    <property type="match status" value="1"/>
</dbReference>
<evidence type="ECO:0000256" key="13">
    <source>
        <dbReference type="SAM" id="Phobius"/>
    </source>
</evidence>
<feature type="transmembrane region" description="Helical" evidence="13">
    <location>
        <begin position="58"/>
        <end position="77"/>
    </location>
</feature>
<dbReference type="GO" id="GO:0005886">
    <property type="term" value="C:plasma membrane"/>
    <property type="evidence" value="ECO:0007669"/>
    <property type="project" value="UniProtKB-SubCell"/>
</dbReference>
<dbReference type="InterPro" id="IPR003593">
    <property type="entry name" value="AAA+_ATPase"/>
</dbReference>
<dbReference type="InterPro" id="IPR011527">
    <property type="entry name" value="ABC1_TM_dom"/>
</dbReference>
<comment type="similarity">
    <text evidence="2">Belongs to the ABC transporter superfamily.</text>
</comment>
<keyword evidence="17" id="KW-1185">Reference proteome</keyword>
<dbReference type="Gene3D" id="1.20.1560.10">
    <property type="entry name" value="ABC transporter type 1, transmembrane domain"/>
    <property type="match status" value="1"/>
</dbReference>
<evidence type="ECO:0000313" key="16">
    <source>
        <dbReference type="EMBL" id="RWX75050.1"/>
    </source>
</evidence>
<name>A0A444LBN0_9HYPH</name>
<dbReference type="GO" id="GO:0005524">
    <property type="term" value="F:ATP binding"/>
    <property type="evidence" value="ECO:0007669"/>
    <property type="project" value="UniProtKB-KW"/>
</dbReference>
<evidence type="ECO:0000256" key="3">
    <source>
        <dbReference type="ARBA" id="ARBA00022448"/>
    </source>
</evidence>
<protein>
    <submittedName>
        <fullName evidence="16">Glucan ABC transporter ATP-binding protein/ permease</fullName>
    </submittedName>
</protein>
<feature type="transmembrane region" description="Helical" evidence="13">
    <location>
        <begin position="21"/>
        <end position="46"/>
    </location>
</feature>
<proteinExistence type="inferred from homology"/>
<dbReference type="SMART" id="SM00382">
    <property type="entry name" value="AAA"/>
    <property type="match status" value="1"/>
</dbReference>
<evidence type="ECO:0000256" key="10">
    <source>
        <dbReference type="ARBA" id="ARBA00022967"/>
    </source>
</evidence>
<keyword evidence="6" id="KW-0762">Sugar transport</keyword>
<dbReference type="GO" id="GO:0015421">
    <property type="term" value="F:ABC-type oligopeptide transporter activity"/>
    <property type="evidence" value="ECO:0007669"/>
    <property type="project" value="TreeGrafter"/>
</dbReference>
<dbReference type="InterPro" id="IPR039421">
    <property type="entry name" value="Type_1_exporter"/>
</dbReference>
<dbReference type="NCBIfam" id="NF010178">
    <property type="entry name" value="PRK13657.1"/>
    <property type="match status" value="1"/>
</dbReference>
<evidence type="ECO:0000256" key="8">
    <source>
        <dbReference type="ARBA" id="ARBA00022741"/>
    </source>
</evidence>
<dbReference type="Proteomes" id="UP000287687">
    <property type="component" value="Unassembled WGS sequence"/>
</dbReference>
<feature type="domain" description="ABC transporter" evidence="14">
    <location>
        <begin position="335"/>
        <end position="569"/>
    </location>
</feature>
<keyword evidence="7 13" id="KW-0812">Transmembrane</keyword>
<dbReference type="InterPro" id="IPR003439">
    <property type="entry name" value="ABC_transporter-like_ATP-bd"/>
</dbReference>
<dbReference type="FunFam" id="3.40.50.300:FF:000287">
    <property type="entry name" value="Multidrug ABC transporter ATP-binding protein"/>
    <property type="match status" value="1"/>
</dbReference>
<evidence type="ECO:0000256" key="6">
    <source>
        <dbReference type="ARBA" id="ARBA00022597"/>
    </source>
</evidence>
<evidence type="ECO:0000259" key="15">
    <source>
        <dbReference type="PROSITE" id="PS50929"/>
    </source>
</evidence>
<evidence type="ECO:0000256" key="12">
    <source>
        <dbReference type="ARBA" id="ARBA00023136"/>
    </source>
</evidence>
<evidence type="ECO:0000256" key="5">
    <source>
        <dbReference type="ARBA" id="ARBA00022519"/>
    </source>
</evidence>
<dbReference type="PANTHER" id="PTHR43394">
    <property type="entry name" value="ATP-DEPENDENT PERMEASE MDL1, MITOCHONDRIAL"/>
    <property type="match status" value="1"/>
</dbReference>
<evidence type="ECO:0000259" key="14">
    <source>
        <dbReference type="PROSITE" id="PS50893"/>
    </source>
</evidence>
<dbReference type="GO" id="GO:0015441">
    <property type="term" value="F:ABC-type beta-glucan transporter activity"/>
    <property type="evidence" value="ECO:0007669"/>
    <property type="project" value="InterPro"/>
</dbReference>
<dbReference type="Gene3D" id="3.40.50.300">
    <property type="entry name" value="P-loop containing nucleotide triphosphate hydrolases"/>
    <property type="match status" value="1"/>
</dbReference>
<reference evidence="16 17" key="1">
    <citation type="submission" date="2019-01" db="EMBL/GenBank/DDBJ databases">
        <title>The draft genome of Rhizobium sp. 24NR.</title>
        <authorList>
            <person name="Liu L."/>
            <person name="Liang L."/>
            <person name="Shi S."/>
            <person name="Xu L."/>
            <person name="Wang X."/>
            <person name="Li L."/>
            <person name="Zhang X."/>
        </authorList>
    </citation>
    <scope>NUCLEOTIDE SEQUENCE [LARGE SCALE GENOMIC DNA]</scope>
    <source>
        <strain evidence="16 17">24NR</strain>
    </source>
</reference>
<keyword evidence="4" id="KW-1003">Cell membrane</keyword>
<dbReference type="InterPro" id="IPR005896">
    <property type="entry name" value="NdvA"/>
</dbReference>
<dbReference type="CDD" id="cd03254">
    <property type="entry name" value="ABCC_Glucan_exporter_like"/>
    <property type="match status" value="1"/>
</dbReference>
<accession>A0A444LBN0</accession>
<dbReference type="PANTHER" id="PTHR43394:SF1">
    <property type="entry name" value="ATP-BINDING CASSETTE SUB-FAMILY B MEMBER 10, MITOCHONDRIAL"/>
    <property type="match status" value="1"/>
</dbReference>
<keyword evidence="8" id="KW-0547">Nucleotide-binding</keyword>
<keyword evidence="5" id="KW-0997">Cell inner membrane</keyword>
<dbReference type="PROSITE" id="PS50929">
    <property type="entry name" value="ABC_TM1F"/>
    <property type="match status" value="1"/>
</dbReference>
<evidence type="ECO:0000256" key="9">
    <source>
        <dbReference type="ARBA" id="ARBA00022840"/>
    </source>
</evidence>
<dbReference type="EMBL" id="SBIP01000005">
    <property type="protein sequence ID" value="RWX75050.1"/>
    <property type="molecule type" value="Genomic_DNA"/>
</dbReference>
<organism evidence="16 17">
    <name type="scientific">Neorhizobium lilium</name>
    <dbReference type="NCBI Taxonomy" id="2503024"/>
    <lineage>
        <taxon>Bacteria</taxon>
        <taxon>Pseudomonadati</taxon>
        <taxon>Pseudomonadota</taxon>
        <taxon>Alphaproteobacteria</taxon>
        <taxon>Hyphomicrobiales</taxon>
        <taxon>Rhizobiaceae</taxon>
        <taxon>Rhizobium/Agrobacterium group</taxon>
        <taxon>Neorhizobium</taxon>
    </lineage>
</organism>
<comment type="caution">
    <text evidence="16">The sequence shown here is derived from an EMBL/GenBank/DDBJ whole genome shotgun (WGS) entry which is preliminary data.</text>
</comment>
<comment type="subcellular location">
    <subcellularLocation>
        <location evidence="1">Cell membrane</location>
        <topology evidence="1">Multi-pass membrane protein</topology>
    </subcellularLocation>
</comment>
<feature type="transmembrane region" description="Helical" evidence="13">
    <location>
        <begin position="160"/>
        <end position="177"/>
    </location>
</feature>
<keyword evidence="9 16" id="KW-0067">ATP-binding</keyword>
<dbReference type="InterPro" id="IPR027417">
    <property type="entry name" value="P-loop_NTPase"/>
</dbReference>
<keyword evidence="3" id="KW-0813">Transport</keyword>
<gene>
    <name evidence="16" type="ORF">EPK99_21515</name>
</gene>
<evidence type="ECO:0000256" key="2">
    <source>
        <dbReference type="ARBA" id="ARBA00005417"/>
    </source>
</evidence>
<dbReference type="InterPro" id="IPR017871">
    <property type="entry name" value="ABC_transporter-like_CS"/>
</dbReference>
<keyword evidence="11 13" id="KW-1133">Transmembrane helix</keyword>
<dbReference type="SUPFAM" id="SSF90123">
    <property type="entry name" value="ABC transporter transmembrane region"/>
    <property type="match status" value="1"/>
</dbReference>
<feature type="domain" description="ABC transmembrane type-1" evidence="15">
    <location>
        <begin position="23"/>
        <end position="301"/>
    </location>
</feature>
<sequence length="587" mass="64223">MTLFQVYVRALKYLSQNKWRVTAVVIANIVLAVITIAEPVLFGRIIDAISSGGSVTNWLLAWAGFGLFNTVAYVLVAREADRLAHGRRASLLTEAFGRIISMPLAWHHQRGTSNALHTLLRASESLFGLWLEFMRTHLATAVALMLLIPTAISMDWRLSLVLLALSILYWIIGVTVMNRTKEGQASVEGHYHTVFSHVSDSISNVSVLHSYNRIEAETLALKDYTKDLLAAQYPVLDWWALAGALNRTASTVSMGIILVIGTLLVQKGEIRVGDVVAFIGFANLLIGRLDLLRQFANQIFEARSKLEDFFALEDSVEERAEPADAIDLGNVRGEVEFRDVTFGFANTSQGVHHISFTAKAGETVAIVGPTGAGKTTLINLLQRVYEPQQGKILIDGTDIAKVARKSLRNSIATVFQDAGLLNRSISENIRLGREGATEEDVTRAAEAAAAAEFIETRLNGYSTTVGERGNRLSGGERQRIAIARAILKNAPILVLDEATSALDVETEARVKTAIDRLRENRTTFIIAHRLSTVRDANKVIFLENGRIAEAGSYDELSQSGGRFASLLKTSGLLADDEAGEKAKLLQQ</sequence>
<keyword evidence="12 13" id="KW-0472">Membrane</keyword>
<evidence type="ECO:0000256" key="7">
    <source>
        <dbReference type="ARBA" id="ARBA00022692"/>
    </source>
</evidence>
<evidence type="ECO:0000256" key="11">
    <source>
        <dbReference type="ARBA" id="ARBA00022989"/>
    </source>
</evidence>
<evidence type="ECO:0000256" key="1">
    <source>
        <dbReference type="ARBA" id="ARBA00004651"/>
    </source>
</evidence>
<dbReference type="InterPro" id="IPR036640">
    <property type="entry name" value="ABC1_TM_sf"/>
</dbReference>
<evidence type="ECO:0000313" key="17">
    <source>
        <dbReference type="Proteomes" id="UP000287687"/>
    </source>
</evidence>
<dbReference type="PROSITE" id="PS00211">
    <property type="entry name" value="ABC_TRANSPORTER_1"/>
    <property type="match status" value="1"/>
</dbReference>
<dbReference type="RefSeq" id="WP_128445149.1">
    <property type="nucleotide sequence ID" value="NZ_SBIP01000005.1"/>
</dbReference>
<evidence type="ECO:0000256" key="4">
    <source>
        <dbReference type="ARBA" id="ARBA00022475"/>
    </source>
</evidence>
<dbReference type="AlphaFoldDB" id="A0A444LBN0"/>
<dbReference type="Pfam" id="PF00664">
    <property type="entry name" value="ABC_membrane"/>
    <property type="match status" value="1"/>
</dbReference>
<dbReference type="PROSITE" id="PS50893">
    <property type="entry name" value="ABC_TRANSPORTER_2"/>
    <property type="match status" value="1"/>
</dbReference>
<dbReference type="OrthoDB" id="9804259at2"/>